<dbReference type="Proteomes" id="UP000195798">
    <property type="component" value="Chromosome"/>
</dbReference>
<organism evidence="1 2">
    <name type="scientific">Lactobacillus gasseri</name>
    <dbReference type="NCBI Taxonomy" id="1596"/>
    <lineage>
        <taxon>Bacteria</taxon>
        <taxon>Bacillati</taxon>
        <taxon>Bacillota</taxon>
        <taxon>Bacilli</taxon>
        <taxon>Lactobacillales</taxon>
        <taxon>Lactobacillaceae</taxon>
        <taxon>Lactobacillus</taxon>
    </lineage>
</organism>
<dbReference type="RefSeq" id="WP_087261434.1">
    <property type="nucleotide sequence ID" value="NZ_CP021427.1"/>
</dbReference>
<protein>
    <submittedName>
        <fullName evidence="1">Uncharacterized protein</fullName>
    </submittedName>
</protein>
<evidence type="ECO:0000313" key="2">
    <source>
        <dbReference type="Proteomes" id="UP000195798"/>
    </source>
</evidence>
<dbReference type="EMBL" id="CP021427">
    <property type="protein sequence ID" value="ART99189.1"/>
    <property type="molecule type" value="Genomic_DNA"/>
</dbReference>
<dbReference type="AlphaFoldDB" id="A0AB33CAC4"/>
<accession>A0AB33CAC4</accession>
<sequence length="77" mass="8954">MLLRGNEVNPDNVGDWGSGTLKKFRDELEMKIRKCEGNTAENFHLYTLIDYQIAFNRFHDLTYDAANELQEELNDGD</sequence>
<name>A0AB33CAC4_LACGS</name>
<gene>
    <name evidence="1" type="ORF">CCE30_09990</name>
</gene>
<proteinExistence type="predicted"/>
<evidence type="ECO:0000313" key="1">
    <source>
        <dbReference type="EMBL" id="ART99189.1"/>
    </source>
</evidence>
<reference evidence="1 2" key="1">
    <citation type="submission" date="2017-05" db="EMBL/GenBank/DDBJ databases">
        <authorList>
            <person name="Oh N.-S."/>
        </authorList>
    </citation>
    <scope>NUCLEOTIDE SEQUENCE [LARGE SCALE GENOMIC DNA]</scope>
    <source>
        <strain evidence="1 2">4M13</strain>
    </source>
</reference>